<keyword evidence="1" id="KW-0812">Transmembrane</keyword>
<evidence type="ECO:0000313" key="3">
    <source>
        <dbReference type="EMBL" id="SPE24166.1"/>
    </source>
</evidence>
<dbReference type="EMBL" id="OKRB01000101">
    <property type="protein sequence ID" value="SPE24166.1"/>
    <property type="molecule type" value="Genomic_DNA"/>
</dbReference>
<proteinExistence type="predicted"/>
<name>A0A2N9LLP5_9BACT</name>
<dbReference type="InterPro" id="IPR007461">
    <property type="entry name" value="Ysc84_actin-binding"/>
</dbReference>
<evidence type="ECO:0000313" key="4">
    <source>
        <dbReference type="Proteomes" id="UP000239735"/>
    </source>
</evidence>
<dbReference type="Pfam" id="PF04366">
    <property type="entry name" value="Ysc84"/>
    <property type="match status" value="1"/>
</dbReference>
<reference evidence="4" key="1">
    <citation type="submission" date="2018-02" db="EMBL/GenBank/DDBJ databases">
        <authorList>
            <person name="Hausmann B."/>
        </authorList>
    </citation>
    <scope>NUCLEOTIDE SEQUENCE [LARGE SCALE GENOMIC DNA]</scope>
    <source>
        <strain evidence="4">Peat soil MAG SbA5</strain>
    </source>
</reference>
<sequence length="284" mass="30070">MLRSGLGKRSKWVPLGPVTPKLPNGCANTVKRVPPSQRSCVRVKGTCGKGKDMDMKRVLASICLSFLLASTALAASTRDDLQARMDSAKTVLDQIMAAKDNSIPSNILRQATCVAVVPSLVKGAFLVGAQYGQGVVTCRTGHGWSAPVFIRMAGGSFGFQIGGQATDLILVAVNERGMQDLLRDKFKIGGDASAAAGPVGRAGQASTDWKMNAELLSYSRAKGIFAGIDLDGTGVSQNREDTEIYYGAPHDFDSILRGDVAVPPGAVPFVREVARFFVEAKANH</sequence>
<gene>
    <name evidence="3" type="ORF">SBA5_430045</name>
</gene>
<keyword evidence="1" id="KW-0472">Membrane</keyword>
<protein>
    <recommendedName>
        <fullName evidence="2">Ysc84 actin-binding domain-containing protein</fullName>
    </recommendedName>
</protein>
<dbReference type="PANTHER" id="PTHR15629">
    <property type="entry name" value="SH3YL1 PROTEIN"/>
    <property type="match status" value="1"/>
</dbReference>
<keyword evidence="1" id="KW-1133">Transmembrane helix</keyword>
<feature type="transmembrane region" description="Helical" evidence="1">
    <location>
        <begin position="58"/>
        <end position="75"/>
    </location>
</feature>
<dbReference type="Proteomes" id="UP000239735">
    <property type="component" value="Unassembled WGS sequence"/>
</dbReference>
<dbReference type="AlphaFoldDB" id="A0A2N9LLP5"/>
<dbReference type="CDD" id="cd11524">
    <property type="entry name" value="SYLF"/>
    <property type="match status" value="1"/>
</dbReference>
<accession>A0A2N9LLP5</accession>
<dbReference type="PANTHER" id="PTHR15629:SF2">
    <property type="entry name" value="SH3 DOMAIN-CONTAINING YSC84-LIKE PROTEIN 1"/>
    <property type="match status" value="1"/>
</dbReference>
<organism evidence="3 4">
    <name type="scientific">Candidatus Sulfuritelmatomonas gaucii</name>
    <dbReference type="NCBI Taxonomy" id="2043161"/>
    <lineage>
        <taxon>Bacteria</taxon>
        <taxon>Pseudomonadati</taxon>
        <taxon>Acidobacteriota</taxon>
        <taxon>Terriglobia</taxon>
        <taxon>Terriglobales</taxon>
        <taxon>Acidobacteriaceae</taxon>
        <taxon>Candidatus Sulfuritelmatomonas</taxon>
    </lineage>
</organism>
<evidence type="ECO:0000259" key="2">
    <source>
        <dbReference type="Pfam" id="PF04366"/>
    </source>
</evidence>
<feature type="domain" description="Ysc84 actin-binding" evidence="2">
    <location>
        <begin position="154"/>
        <end position="273"/>
    </location>
</feature>
<evidence type="ECO:0000256" key="1">
    <source>
        <dbReference type="SAM" id="Phobius"/>
    </source>
</evidence>
<dbReference type="InterPro" id="IPR051702">
    <property type="entry name" value="SH3_domain_YSC84-like"/>
</dbReference>
<dbReference type="GO" id="GO:0035091">
    <property type="term" value="F:phosphatidylinositol binding"/>
    <property type="evidence" value="ECO:0007669"/>
    <property type="project" value="TreeGrafter"/>
</dbReference>